<dbReference type="SUPFAM" id="SSF52833">
    <property type="entry name" value="Thioredoxin-like"/>
    <property type="match status" value="1"/>
</dbReference>
<dbReference type="OrthoDB" id="10257948at2759"/>
<dbReference type="AlphaFoldDB" id="A0A7R9BUW4"/>
<dbReference type="InterPro" id="IPR013766">
    <property type="entry name" value="Thioredoxin_domain"/>
</dbReference>
<accession>A0A7R9BUW4</accession>
<dbReference type="EMBL" id="OA884356">
    <property type="protein sequence ID" value="CAD7280681.1"/>
    <property type="molecule type" value="Genomic_DNA"/>
</dbReference>
<protein>
    <recommendedName>
        <fullName evidence="1">Thioredoxin domain-containing protein 9</fullName>
    </recommendedName>
</protein>
<dbReference type="Pfam" id="PF00085">
    <property type="entry name" value="Thioredoxin"/>
    <property type="match status" value="1"/>
</dbReference>
<feature type="region of interest" description="Disordered" evidence="2">
    <location>
        <begin position="186"/>
        <end position="220"/>
    </location>
</feature>
<evidence type="ECO:0000256" key="1">
    <source>
        <dbReference type="ARBA" id="ARBA00026148"/>
    </source>
</evidence>
<dbReference type="EMBL" id="CAJPEX010002319">
    <property type="protein sequence ID" value="CAG0920833.1"/>
    <property type="molecule type" value="Genomic_DNA"/>
</dbReference>
<dbReference type="Gene3D" id="3.40.30.10">
    <property type="entry name" value="Glutaredoxin"/>
    <property type="match status" value="1"/>
</dbReference>
<dbReference type="InterPro" id="IPR036249">
    <property type="entry name" value="Thioredoxin-like_sf"/>
</dbReference>
<evidence type="ECO:0000259" key="3">
    <source>
        <dbReference type="Pfam" id="PF00085"/>
    </source>
</evidence>
<organism evidence="4">
    <name type="scientific">Notodromas monacha</name>
    <dbReference type="NCBI Taxonomy" id="399045"/>
    <lineage>
        <taxon>Eukaryota</taxon>
        <taxon>Metazoa</taxon>
        <taxon>Ecdysozoa</taxon>
        <taxon>Arthropoda</taxon>
        <taxon>Crustacea</taxon>
        <taxon>Oligostraca</taxon>
        <taxon>Ostracoda</taxon>
        <taxon>Podocopa</taxon>
        <taxon>Podocopida</taxon>
        <taxon>Cypridocopina</taxon>
        <taxon>Cypridoidea</taxon>
        <taxon>Cyprididae</taxon>
        <taxon>Notodromas</taxon>
    </lineage>
</organism>
<evidence type="ECO:0000313" key="5">
    <source>
        <dbReference type="Proteomes" id="UP000678499"/>
    </source>
</evidence>
<evidence type="ECO:0000313" key="4">
    <source>
        <dbReference type="EMBL" id="CAD7280681.1"/>
    </source>
</evidence>
<evidence type="ECO:0000256" key="2">
    <source>
        <dbReference type="SAM" id="MobiDB-lite"/>
    </source>
</evidence>
<gene>
    <name evidence="4" type="ORF">NMOB1V02_LOCUS8339</name>
</gene>
<dbReference type="CDD" id="cd02989">
    <property type="entry name" value="Phd_like_TxnDC9"/>
    <property type="match status" value="1"/>
</dbReference>
<proteinExistence type="predicted"/>
<keyword evidence="5" id="KW-1185">Reference proteome</keyword>
<sequence>MADRVFEGRMVGAAQVLEKAVDEELERLENLHQDDLAAIRKNRIDSLKKMAAQKQDWISAGHGEYTEVATEKEFFDVTKKSKNVICHFYKDSTFRCEILDKHLKILAPKHLEARFVKLNVEKAPFLTERLKIRVIPTLGIVKDSVTKDFIIGFTELGNRDDFSTEMLEWRLARADVIDYAGDLLTPPDSKPKTSKLSVMLGQDRKKTIRGGGRGSDSDSD</sequence>
<feature type="domain" description="Thioredoxin" evidence="3">
    <location>
        <begin position="68"/>
        <end position="150"/>
    </location>
</feature>
<dbReference type="PANTHER" id="PTHR21148">
    <property type="entry name" value="THIOREDOXIN DOMAIN-CONTAINING PROTEIN 9"/>
    <property type="match status" value="1"/>
</dbReference>
<name>A0A7R9BUW4_9CRUS</name>
<dbReference type="Proteomes" id="UP000678499">
    <property type="component" value="Unassembled WGS sequence"/>
</dbReference>
<reference evidence="4" key="1">
    <citation type="submission" date="2020-11" db="EMBL/GenBank/DDBJ databases">
        <authorList>
            <person name="Tran Van P."/>
        </authorList>
    </citation>
    <scope>NUCLEOTIDE SEQUENCE</scope>
</reference>